<proteinExistence type="predicted"/>
<name>A0A940SY82_9ENTE</name>
<keyword evidence="1" id="KW-1133">Transmembrane helix</keyword>
<dbReference type="Proteomes" id="UP000674938">
    <property type="component" value="Unassembled WGS sequence"/>
</dbReference>
<reference evidence="2" key="1">
    <citation type="submission" date="2020-12" db="EMBL/GenBank/DDBJ databases">
        <title>Vagococcus allomyrinae sp. nov. and Enterococcus lavae sp. nov., isolated from the larvae of Allomyrina dichotoma.</title>
        <authorList>
            <person name="Lee S.D."/>
        </authorList>
    </citation>
    <scope>NUCLEOTIDE SEQUENCE</scope>
    <source>
        <strain evidence="2">BWB3-3</strain>
    </source>
</reference>
<gene>
    <name evidence="2" type="ORF">I6N95_19070</name>
</gene>
<evidence type="ECO:0000256" key="1">
    <source>
        <dbReference type="SAM" id="Phobius"/>
    </source>
</evidence>
<keyword evidence="1" id="KW-0812">Transmembrane</keyword>
<dbReference type="EMBL" id="JAEEGA010000014">
    <property type="protein sequence ID" value="MBP1043123.1"/>
    <property type="molecule type" value="Genomic_DNA"/>
</dbReference>
<keyword evidence="3" id="KW-1185">Reference proteome</keyword>
<feature type="transmembrane region" description="Helical" evidence="1">
    <location>
        <begin position="229"/>
        <end position="251"/>
    </location>
</feature>
<organism evidence="2 3">
    <name type="scientific">Vagococcus allomyrinae</name>
    <dbReference type="NCBI Taxonomy" id="2794353"/>
    <lineage>
        <taxon>Bacteria</taxon>
        <taxon>Bacillati</taxon>
        <taxon>Bacillota</taxon>
        <taxon>Bacilli</taxon>
        <taxon>Lactobacillales</taxon>
        <taxon>Enterococcaceae</taxon>
        <taxon>Vagococcus</taxon>
    </lineage>
</organism>
<protein>
    <submittedName>
        <fullName evidence="2">PH domain-containing protein</fullName>
    </submittedName>
</protein>
<evidence type="ECO:0000313" key="3">
    <source>
        <dbReference type="Proteomes" id="UP000674938"/>
    </source>
</evidence>
<comment type="caution">
    <text evidence="2">The sequence shown here is derived from an EMBL/GenBank/DDBJ whole genome shotgun (WGS) entry which is preliminary data.</text>
</comment>
<keyword evidence="1" id="KW-0472">Membrane</keyword>
<sequence>MNSKNPFKQAVNSLPQTTEIIIPNDTYELTGEQKRQLFKQTQMYIQLEEVIADLSQDLETDEEIAGYLPFTNEGNSAMATSGIMGMTYVNSAKAQTYRDNFHDLRGNRLLIFTNQRMIFTIIIEFLEERRYYSYPYNKIQGIRFEKHAVGYFDWQKGAILPKRQRTHWYSLDFQSQTNVFTEVLQPAEAKKFQELVEALPSLKAITIDKKMHRDNAFDYLFSQTKIGIWAFNALWIGILLLVIGSIILQLIRGEGRWIEWFEEIKQLSTAFNSSSFLKNIPIN</sequence>
<dbReference type="AlphaFoldDB" id="A0A940SY82"/>
<dbReference type="RefSeq" id="WP_209530932.1">
    <property type="nucleotide sequence ID" value="NZ_JAEEGA010000014.1"/>
</dbReference>
<evidence type="ECO:0000313" key="2">
    <source>
        <dbReference type="EMBL" id="MBP1043123.1"/>
    </source>
</evidence>
<accession>A0A940SY82</accession>